<dbReference type="InterPro" id="IPR029039">
    <property type="entry name" value="Flavoprotein-like_sf"/>
</dbReference>
<evidence type="ECO:0000259" key="3">
    <source>
        <dbReference type="Pfam" id="PF02525"/>
    </source>
</evidence>
<name>A0ABV8K0C1_9BACL</name>
<dbReference type="Proteomes" id="UP001595715">
    <property type="component" value="Unassembled WGS sequence"/>
</dbReference>
<dbReference type="PANTHER" id="PTHR10204">
    <property type="entry name" value="NAD P H OXIDOREDUCTASE-RELATED"/>
    <property type="match status" value="1"/>
</dbReference>
<evidence type="ECO:0000256" key="1">
    <source>
        <dbReference type="ARBA" id="ARBA00006252"/>
    </source>
</evidence>
<dbReference type="RefSeq" id="WP_377717052.1">
    <property type="nucleotide sequence ID" value="NZ_JBHSAM010000006.1"/>
</dbReference>
<comment type="caution">
    <text evidence="4">The sequence shown here is derived from an EMBL/GenBank/DDBJ whole genome shotgun (WGS) entry which is preliminary data.</text>
</comment>
<evidence type="ECO:0000313" key="4">
    <source>
        <dbReference type="EMBL" id="MFC4098438.1"/>
    </source>
</evidence>
<keyword evidence="2 4" id="KW-0560">Oxidoreductase</keyword>
<dbReference type="PANTHER" id="PTHR10204:SF34">
    <property type="entry name" value="NAD(P)H DEHYDROGENASE [QUINONE] 1 ISOFORM 1"/>
    <property type="match status" value="1"/>
</dbReference>
<accession>A0ABV8K0C1</accession>
<evidence type="ECO:0000256" key="2">
    <source>
        <dbReference type="ARBA" id="ARBA00023002"/>
    </source>
</evidence>
<sequence length="202" mass="22862">MKVLIVVSHPRTNSLTFAVAERFVQGLQAAGHEAEVLDLHRSGFDPVLREADEPDWSGTPKTYSAEVEAEIARMKQHDALAYIFPIWWYNLPAMLKGYIDRVWNNGYAYGSGKLHHERVLWLGLAAASLEHFQKRNYDQMLANQLNVGMANYAGIANSKLEILYDTLDADPNKIEALLKRAYELGLQFAQWNGEVTPAEQDE</sequence>
<dbReference type="GO" id="GO:0016491">
    <property type="term" value="F:oxidoreductase activity"/>
    <property type="evidence" value="ECO:0007669"/>
    <property type="project" value="UniProtKB-KW"/>
</dbReference>
<proteinExistence type="inferred from homology"/>
<dbReference type="Gene3D" id="3.40.50.360">
    <property type="match status" value="1"/>
</dbReference>
<keyword evidence="5" id="KW-1185">Reference proteome</keyword>
<dbReference type="NCBIfam" id="NF007280">
    <property type="entry name" value="PRK09739.1"/>
    <property type="match status" value="1"/>
</dbReference>
<feature type="domain" description="Flavodoxin-like fold" evidence="3">
    <location>
        <begin position="1"/>
        <end position="181"/>
    </location>
</feature>
<dbReference type="EC" id="1.6.99.-" evidence="4"/>
<organism evidence="4 5">
    <name type="scientific">Paenibacillus xanthanilyticus</name>
    <dbReference type="NCBI Taxonomy" id="1783531"/>
    <lineage>
        <taxon>Bacteria</taxon>
        <taxon>Bacillati</taxon>
        <taxon>Bacillota</taxon>
        <taxon>Bacilli</taxon>
        <taxon>Bacillales</taxon>
        <taxon>Paenibacillaceae</taxon>
        <taxon>Paenibacillus</taxon>
    </lineage>
</organism>
<dbReference type="Pfam" id="PF02525">
    <property type="entry name" value="Flavodoxin_2"/>
    <property type="match status" value="1"/>
</dbReference>
<evidence type="ECO:0000313" key="5">
    <source>
        <dbReference type="Proteomes" id="UP001595715"/>
    </source>
</evidence>
<dbReference type="SUPFAM" id="SSF52218">
    <property type="entry name" value="Flavoproteins"/>
    <property type="match status" value="1"/>
</dbReference>
<reference evidence="5" key="1">
    <citation type="journal article" date="2019" name="Int. J. Syst. Evol. Microbiol.">
        <title>The Global Catalogue of Microorganisms (GCM) 10K type strain sequencing project: providing services to taxonomists for standard genome sequencing and annotation.</title>
        <authorList>
            <consortium name="The Broad Institute Genomics Platform"/>
            <consortium name="The Broad Institute Genome Sequencing Center for Infectious Disease"/>
            <person name="Wu L."/>
            <person name="Ma J."/>
        </authorList>
    </citation>
    <scope>NUCLEOTIDE SEQUENCE [LARGE SCALE GENOMIC DNA]</scope>
    <source>
        <strain evidence="5">IBRC-M 10987</strain>
    </source>
</reference>
<dbReference type="EMBL" id="JBHSAM010000006">
    <property type="protein sequence ID" value="MFC4098438.1"/>
    <property type="molecule type" value="Genomic_DNA"/>
</dbReference>
<gene>
    <name evidence="4" type="ORF">ACFOZ8_02075</name>
</gene>
<dbReference type="InterPro" id="IPR051545">
    <property type="entry name" value="NAD(P)H_dehydrogenase_qn"/>
</dbReference>
<dbReference type="InterPro" id="IPR003680">
    <property type="entry name" value="Flavodoxin_fold"/>
</dbReference>
<comment type="similarity">
    <text evidence="1">Belongs to the NAD(P)H dehydrogenase (quinone) family.</text>
</comment>
<protein>
    <submittedName>
        <fullName evidence="4">NAD(P)H oxidoreductase</fullName>
        <ecNumber evidence="4">1.6.99.-</ecNumber>
    </submittedName>
</protein>